<keyword evidence="3" id="KW-0233">DNA recombination</keyword>
<dbReference type="InterPro" id="IPR013762">
    <property type="entry name" value="Integrase-like_cat_sf"/>
</dbReference>
<name>A0A9D9DRR5_9BACT</name>
<dbReference type="InterPro" id="IPR050090">
    <property type="entry name" value="Tyrosine_recombinase_XerCD"/>
</dbReference>
<dbReference type="EMBL" id="JADIMZ010000086">
    <property type="protein sequence ID" value="MBO8432744.1"/>
    <property type="molecule type" value="Genomic_DNA"/>
</dbReference>
<evidence type="ECO:0000256" key="2">
    <source>
        <dbReference type="ARBA" id="ARBA00023125"/>
    </source>
</evidence>
<dbReference type="InterPro" id="IPR010998">
    <property type="entry name" value="Integrase_recombinase_N"/>
</dbReference>
<dbReference type="Gene3D" id="1.10.443.10">
    <property type="entry name" value="Intergrase catalytic core"/>
    <property type="match status" value="1"/>
</dbReference>
<dbReference type="AlphaFoldDB" id="A0A9D9DRR5"/>
<organism evidence="5 6">
    <name type="scientific">Candidatus Pullibacteroides excrementavium</name>
    <dbReference type="NCBI Taxonomy" id="2840905"/>
    <lineage>
        <taxon>Bacteria</taxon>
        <taxon>Pseudomonadati</taxon>
        <taxon>Bacteroidota</taxon>
        <taxon>Bacteroidia</taxon>
        <taxon>Bacteroidales</taxon>
        <taxon>Candidatus Pullibacteroides</taxon>
    </lineage>
</organism>
<dbReference type="GO" id="GO:0006310">
    <property type="term" value="P:DNA recombination"/>
    <property type="evidence" value="ECO:0007669"/>
    <property type="project" value="UniProtKB-KW"/>
</dbReference>
<dbReference type="InterPro" id="IPR011010">
    <property type="entry name" value="DNA_brk_join_enz"/>
</dbReference>
<dbReference type="SUPFAM" id="SSF56349">
    <property type="entry name" value="DNA breaking-rejoining enzymes"/>
    <property type="match status" value="1"/>
</dbReference>
<dbReference type="InterPro" id="IPR035386">
    <property type="entry name" value="Arm-DNA-bind_5"/>
</dbReference>
<evidence type="ECO:0000256" key="1">
    <source>
        <dbReference type="ARBA" id="ARBA00008857"/>
    </source>
</evidence>
<dbReference type="GO" id="GO:0015074">
    <property type="term" value="P:DNA integration"/>
    <property type="evidence" value="ECO:0007669"/>
    <property type="project" value="InterPro"/>
</dbReference>
<dbReference type="Pfam" id="PF00589">
    <property type="entry name" value="Phage_integrase"/>
    <property type="match status" value="1"/>
</dbReference>
<dbReference type="InterPro" id="IPR025269">
    <property type="entry name" value="SAM-like_dom"/>
</dbReference>
<comment type="similarity">
    <text evidence="1">Belongs to the 'phage' integrase family.</text>
</comment>
<dbReference type="Gene3D" id="1.10.150.130">
    <property type="match status" value="1"/>
</dbReference>
<dbReference type="Proteomes" id="UP000823612">
    <property type="component" value="Unassembled WGS sequence"/>
</dbReference>
<keyword evidence="2" id="KW-0238">DNA-binding</keyword>
<evidence type="ECO:0000259" key="4">
    <source>
        <dbReference type="PROSITE" id="PS51898"/>
    </source>
</evidence>
<feature type="domain" description="Tyr recombinase" evidence="4">
    <location>
        <begin position="214"/>
        <end position="386"/>
    </location>
</feature>
<dbReference type="PANTHER" id="PTHR30349:SF64">
    <property type="entry name" value="PROPHAGE INTEGRASE INTD-RELATED"/>
    <property type="match status" value="1"/>
</dbReference>
<evidence type="ECO:0000313" key="6">
    <source>
        <dbReference type="Proteomes" id="UP000823612"/>
    </source>
</evidence>
<accession>A0A9D9DRR5</accession>
<sequence>MTTYHLTLSSNKTQKRQKSINLIVSFDRTTRRLIPTKIHVLESQWDKANECVVRHPGAAALNIQLAKQVKSIQELEISAIAAGEPFTYEYLAKVLPHTKKKPVTDPRKETCFNSYFFNAIKRQYRLQPQTQEDHYKTYKVFNAYAPGLLFKDFTYNTLAGFDKFCIERKLSDSTIWKHHKNIKKYLNLASKEGVYSYAPGKHPYDLFKAPRVQGNKTALSVSELDRLENMELPAHLDKHRWMFLFLCYTGMRISDFMRLTPSLMEDDVLVIRPKKTEHSSSAEAHLPVKILFDGKPYKIWERFNFDFPCHAKGFELRFNICLKQIAMLAGISKKMSAHVGRHTFLTHIAAKTGNVFTVMSLGGIRKVDTAMVYVHLAEQDYKKALSGICW</sequence>
<dbReference type="PANTHER" id="PTHR30349">
    <property type="entry name" value="PHAGE INTEGRASE-RELATED"/>
    <property type="match status" value="1"/>
</dbReference>
<dbReference type="Pfam" id="PF13102">
    <property type="entry name" value="Phage_int_SAM_5"/>
    <property type="match status" value="1"/>
</dbReference>
<dbReference type="GO" id="GO:0003677">
    <property type="term" value="F:DNA binding"/>
    <property type="evidence" value="ECO:0007669"/>
    <property type="project" value="UniProtKB-KW"/>
</dbReference>
<proteinExistence type="inferred from homology"/>
<dbReference type="Pfam" id="PF17293">
    <property type="entry name" value="Arm-DNA-bind_5"/>
    <property type="match status" value="1"/>
</dbReference>
<evidence type="ECO:0000256" key="3">
    <source>
        <dbReference type="ARBA" id="ARBA00023172"/>
    </source>
</evidence>
<comment type="caution">
    <text evidence="5">The sequence shown here is derived from an EMBL/GenBank/DDBJ whole genome shotgun (WGS) entry which is preliminary data.</text>
</comment>
<reference evidence="5" key="2">
    <citation type="journal article" date="2021" name="PeerJ">
        <title>Extensive microbial diversity within the chicken gut microbiome revealed by metagenomics and culture.</title>
        <authorList>
            <person name="Gilroy R."/>
            <person name="Ravi A."/>
            <person name="Getino M."/>
            <person name="Pursley I."/>
            <person name="Horton D.L."/>
            <person name="Alikhan N.F."/>
            <person name="Baker D."/>
            <person name="Gharbi K."/>
            <person name="Hall N."/>
            <person name="Watson M."/>
            <person name="Adriaenssens E.M."/>
            <person name="Foster-Nyarko E."/>
            <person name="Jarju S."/>
            <person name="Secka A."/>
            <person name="Antonio M."/>
            <person name="Oren A."/>
            <person name="Chaudhuri R.R."/>
            <person name="La Ragione R."/>
            <person name="Hildebrand F."/>
            <person name="Pallen M.J."/>
        </authorList>
    </citation>
    <scope>NUCLEOTIDE SEQUENCE</scope>
    <source>
        <strain evidence="5">2889</strain>
    </source>
</reference>
<reference evidence="5" key="1">
    <citation type="submission" date="2020-10" db="EMBL/GenBank/DDBJ databases">
        <authorList>
            <person name="Gilroy R."/>
        </authorList>
    </citation>
    <scope>NUCLEOTIDE SEQUENCE</scope>
    <source>
        <strain evidence="5">2889</strain>
    </source>
</reference>
<dbReference type="InterPro" id="IPR002104">
    <property type="entry name" value="Integrase_catalytic"/>
</dbReference>
<gene>
    <name evidence="5" type="ORF">IAB08_05575</name>
</gene>
<dbReference type="PROSITE" id="PS51898">
    <property type="entry name" value="TYR_RECOMBINASE"/>
    <property type="match status" value="1"/>
</dbReference>
<protein>
    <submittedName>
        <fullName evidence="5">Site-specific integrase</fullName>
    </submittedName>
</protein>
<evidence type="ECO:0000313" key="5">
    <source>
        <dbReference type="EMBL" id="MBO8432744.1"/>
    </source>
</evidence>